<keyword evidence="1" id="KW-1015">Disulfide bond</keyword>
<evidence type="ECO:0000313" key="5">
    <source>
        <dbReference type="EMBL" id="KFD61940.1"/>
    </source>
</evidence>
<keyword evidence="2" id="KW-0732">Signal</keyword>
<protein>
    <recommendedName>
        <fullName evidence="3">Peptidase S1 domain-containing protein</fullName>
    </recommendedName>
</protein>
<evidence type="ECO:0000256" key="1">
    <source>
        <dbReference type="ARBA" id="ARBA00023157"/>
    </source>
</evidence>
<dbReference type="PANTHER" id="PTHR24250">
    <property type="entry name" value="CHYMOTRYPSIN-RELATED"/>
    <property type="match status" value="1"/>
</dbReference>
<dbReference type="EMBL" id="KL363239">
    <property type="protein sequence ID" value="KFD51480.1"/>
    <property type="molecule type" value="Genomic_DNA"/>
</dbReference>
<dbReference type="Pfam" id="PF00089">
    <property type="entry name" value="Trypsin"/>
    <property type="match status" value="1"/>
</dbReference>
<feature type="domain" description="Peptidase S1" evidence="3">
    <location>
        <begin position="76"/>
        <end position="267"/>
    </location>
</feature>
<evidence type="ECO:0000256" key="2">
    <source>
        <dbReference type="SAM" id="SignalP"/>
    </source>
</evidence>
<keyword evidence="6" id="KW-1185">Reference proteome</keyword>
<dbReference type="EMBL" id="KL367606">
    <property type="protein sequence ID" value="KFD61940.1"/>
    <property type="molecule type" value="Genomic_DNA"/>
</dbReference>
<feature type="non-terminal residue" evidence="4">
    <location>
        <position position="286"/>
    </location>
</feature>
<dbReference type="GO" id="GO:0004252">
    <property type="term" value="F:serine-type endopeptidase activity"/>
    <property type="evidence" value="ECO:0007669"/>
    <property type="project" value="InterPro"/>
</dbReference>
<dbReference type="SUPFAM" id="SSF50494">
    <property type="entry name" value="Trypsin-like serine proteases"/>
    <property type="match status" value="1"/>
</dbReference>
<dbReference type="AlphaFoldDB" id="A0A085M2N4"/>
<dbReference type="Proteomes" id="UP000030758">
    <property type="component" value="Unassembled WGS sequence"/>
</dbReference>
<gene>
    <name evidence="4" type="ORF">M513_07693</name>
    <name evidence="5" type="ORF">M514_07693</name>
</gene>
<dbReference type="Gene3D" id="2.40.10.10">
    <property type="entry name" value="Trypsin-like serine proteases"/>
    <property type="match status" value="1"/>
</dbReference>
<name>A0A085M2N4_9BILA</name>
<dbReference type="InterPro" id="IPR043504">
    <property type="entry name" value="Peptidase_S1_PA_chymotrypsin"/>
</dbReference>
<accession>A0A085M2N4</accession>
<dbReference type="InterPro" id="IPR001254">
    <property type="entry name" value="Trypsin_dom"/>
</dbReference>
<feature type="chain" id="PRO_5007379304" description="Peptidase S1 domain-containing protein" evidence="2">
    <location>
        <begin position="19"/>
        <end position="286"/>
    </location>
</feature>
<evidence type="ECO:0000259" key="3">
    <source>
        <dbReference type="Pfam" id="PF00089"/>
    </source>
</evidence>
<feature type="signal peptide" evidence="2">
    <location>
        <begin position="1"/>
        <end position="18"/>
    </location>
</feature>
<dbReference type="InterPro" id="IPR009003">
    <property type="entry name" value="Peptidase_S1_PA"/>
</dbReference>
<reference evidence="4 6" key="1">
    <citation type="journal article" date="2014" name="Nat. Genet.">
        <title>Genome and transcriptome of the porcine whipworm Trichuris suis.</title>
        <authorList>
            <person name="Jex A.R."/>
            <person name="Nejsum P."/>
            <person name="Schwarz E.M."/>
            <person name="Hu L."/>
            <person name="Young N.D."/>
            <person name="Hall R.S."/>
            <person name="Korhonen P.K."/>
            <person name="Liao S."/>
            <person name="Thamsborg S."/>
            <person name="Xia J."/>
            <person name="Xu P."/>
            <person name="Wang S."/>
            <person name="Scheerlinck J.P."/>
            <person name="Hofmann A."/>
            <person name="Sternberg P.W."/>
            <person name="Wang J."/>
            <person name="Gasser R.B."/>
        </authorList>
    </citation>
    <scope>NUCLEOTIDE SEQUENCE [LARGE SCALE GENOMIC DNA]</scope>
    <source>
        <strain evidence="5">DCEP-RM93F</strain>
        <strain evidence="4">DCEP-RM93M</strain>
    </source>
</reference>
<proteinExistence type="predicted"/>
<dbReference type="PANTHER" id="PTHR24250:SF67">
    <property type="entry name" value="PEPTIDASE S1 DOMAIN-CONTAINING PROTEIN"/>
    <property type="match status" value="1"/>
</dbReference>
<evidence type="ECO:0000313" key="6">
    <source>
        <dbReference type="Proteomes" id="UP000030764"/>
    </source>
</evidence>
<dbReference type="Proteomes" id="UP000030764">
    <property type="component" value="Unassembled WGS sequence"/>
</dbReference>
<evidence type="ECO:0000313" key="4">
    <source>
        <dbReference type="EMBL" id="KFD51480.1"/>
    </source>
</evidence>
<sequence>MNVFCTVSFAALIAVCWSTECGDISYAKKSPLELVTSRNESFVFPWNALIKWKFRPIPICLATIVQTDQWTTKSNNSNRVVTAAYCFKRDLTVSISKLDTFQVLVGFDYSAQPPVEGKAYQIKSKKIYKQLHGTEKIKLGVAVLELKEPIMFTEKVRPICVAKRGQKIPDNPLCFMPIYQKDKRRVKDFIAPVANHGNCAIWQDELGAAKGYCIYYSHQTAAKKLGSPLICMVGKKLVQFGIYTTKFNSNYKGTQKASSIGYANDVTLLTSIIAGKLYETDPSSSG</sequence>
<dbReference type="GO" id="GO:0006508">
    <property type="term" value="P:proteolysis"/>
    <property type="evidence" value="ECO:0007669"/>
    <property type="project" value="InterPro"/>
</dbReference>
<organism evidence="4 6">
    <name type="scientific">Trichuris suis</name>
    <name type="common">pig whipworm</name>
    <dbReference type="NCBI Taxonomy" id="68888"/>
    <lineage>
        <taxon>Eukaryota</taxon>
        <taxon>Metazoa</taxon>
        <taxon>Ecdysozoa</taxon>
        <taxon>Nematoda</taxon>
        <taxon>Enoplea</taxon>
        <taxon>Dorylaimia</taxon>
        <taxon>Trichinellida</taxon>
        <taxon>Trichuridae</taxon>
        <taxon>Trichuris</taxon>
    </lineage>
</organism>